<evidence type="ECO:0000313" key="2">
    <source>
        <dbReference type="EMBL" id="RGB81487.1"/>
    </source>
</evidence>
<sequence length="225" mass="26219">MLLTIIGLALLFIILVNVVLFCLETEAVGIIISIIGILIFLSGGHLYGVIVVIVGICLYNHAKETNEKAEKERSKKYFQQEMYKLVEQCWNSQTYDFNWKLWFDNKDAIFYGDSSLELKKTAQAELQSLGKAQINLLNMYLDLMTTEYRKDWAMKEIKSRERIVLNLEDIFSELFHGSATNSLLREVHQYRQDLYDYVLYKRKPLNQQKLSSMIKRGQAIISAFH</sequence>
<feature type="transmembrane region" description="Helical" evidence="1">
    <location>
        <begin position="30"/>
        <end position="59"/>
    </location>
</feature>
<keyword evidence="1" id="KW-0812">Transmembrane</keyword>
<comment type="caution">
    <text evidence="2">The sequence shown here is derived from an EMBL/GenBank/DDBJ whole genome shotgun (WGS) entry which is preliminary data.</text>
</comment>
<organism evidence="2 3">
    <name type="scientific">Coprococcus catus</name>
    <dbReference type="NCBI Taxonomy" id="116085"/>
    <lineage>
        <taxon>Bacteria</taxon>
        <taxon>Bacillati</taxon>
        <taxon>Bacillota</taxon>
        <taxon>Clostridia</taxon>
        <taxon>Lachnospirales</taxon>
        <taxon>Lachnospiraceae</taxon>
        <taxon>Coprococcus</taxon>
    </lineage>
</organism>
<proteinExistence type="predicted"/>
<gene>
    <name evidence="2" type="ORF">DW070_03305</name>
</gene>
<dbReference type="Proteomes" id="UP000260773">
    <property type="component" value="Unassembled WGS sequence"/>
</dbReference>
<reference evidence="2 3" key="1">
    <citation type="submission" date="2018-08" db="EMBL/GenBank/DDBJ databases">
        <title>A genome reference for cultivated species of the human gut microbiota.</title>
        <authorList>
            <person name="Zou Y."/>
            <person name="Xue W."/>
            <person name="Luo G."/>
        </authorList>
    </citation>
    <scope>NUCLEOTIDE SEQUENCE [LARGE SCALE GENOMIC DNA]</scope>
    <source>
        <strain evidence="2 3">AF45-17</strain>
    </source>
</reference>
<evidence type="ECO:0000256" key="1">
    <source>
        <dbReference type="SAM" id="Phobius"/>
    </source>
</evidence>
<dbReference type="EMBL" id="QVEP01000005">
    <property type="protein sequence ID" value="RGB81487.1"/>
    <property type="molecule type" value="Genomic_DNA"/>
</dbReference>
<keyword evidence="1" id="KW-0472">Membrane</keyword>
<dbReference type="AlphaFoldDB" id="A0A3E2TRM8"/>
<keyword evidence="1" id="KW-1133">Transmembrane helix</keyword>
<evidence type="ECO:0000313" key="3">
    <source>
        <dbReference type="Proteomes" id="UP000260773"/>
    </source>
</evidence>
<protein>
    <submittedName>
        <fullName evidence="2">Uncharacterized protein</fullName>
    </submittedName>
</protein>
<name>A0A3E2TRM8_9FIRM</name>
<accession>A0A3E2TRM8</accession>